<name>A0A318UIN2_9SPHI</name>
<dbReference type="PANTHER" id="PTHR43133">
    <property type="entry name" value="RNA POLYMERASE ECF-TYPE SIGMA FACTO"/>
    <property type="match status" value="1"/>
</dbReference>
<comment type="similarity">
    <text evidence="1">Belongs to the sigma-70 factor family. ECF subfamily.</text>
</comment>
<dbReference type="Proteomes" id="UP000248198">
    <property type="component" value="Unassembled WGS sequence"/>
</dbReference>
<evidence type="ECO:0000256" key="4">
    <source>
        <dbReference type="ARBA" id="ARBA00023125"/>
    </source>
</evidence>
<protein>
    <submittedName>
        <fullName evidence="8">RNA polymerase sigma-70 factor (ECF subfamily)</fullName>
    </submittedName>
</protein>
<dbReference type="RefSeq" id="WP_110828720.1">
    <property type="nucleotide sequence ID" value="NZ_QKLU01000002.1"/>
</dbReference>
<dbReference type="GO" id="GO:0003677">
    <property type="term" value="F:DNA binding"/>
    <property type="evidence" value="ECO:0007669"/>
    <property type="project" value="UniProtKB-KW"/>
</dbReference>
<evidence type="ECO:0000256" key="2">
    <source>
        <dbReference type="ARBA" id="ARBA00023015"/>
    </source>
</evidence>
<evidence type="ECO:0000259" key="7">
    <source>
        <dbReference type="Pfam" id="PF08281"/>
    </source>
</evidence>
<evidence type="ECO:0000256" key="5">
    <source>
        <dbReference type="ARBA" id="ARBA00023163"/>
    </source>
</evidence>
<dbReference type="OrthoDB" id="1116873at2"/>
<dbReference type="GO" id="GO:0016987">
    <property type="term" value="F:sigma factor activity"/>
    <property type="evidence" value="ECO:0007669"/>
    <property type="project" value="UniProtKB-KW"/>
</dbReference>
<evidence type="ECO:0000259" key="6">
    <source>
        <dbReference type="Pfam" id="PF04542"/>
    </source>
</evidence>
<dbReference type="GO" id="GO:0006352">
    <property type="term" value="P:DNA-templated transcription initiation"/>
    <property type="evidence" value="ECO:0007669"/>
    <property type="project" value="InterPro"/>
</dbReference>
<feature type="domain" description="RNA polymerase sigma factor 70 region 4 type 2" evidence="7">
    <location>
        <begin position="132"/>
        <end position="182"/>
    </location>
</feature>
<dbReference type="Pfam" id="PF04542">
    <property type="entry name" value="Sigma70_r2"/>
    <property type="match status" value="1"/>
</dbReference>
<organism evidence="8 9">
    <name type="scientific">Pedobacter nutrimenti</name>
    <dbReference type="NCBI Taxonomy" id="1241337"/>
    <lineage>
        <taxon>Bacteria</taxon>
        <taxon>Pseudomonadati</taxon>
        <taxon>Bacteroidota</taxon>
        <taxon>Sphingobacteriia</taxon>
        <taxon>Sphingobacteriales</taxon>
        <taxon>Sphingobacteriaceae</taxon>
        <taxon>Pedobacter</taxon>
    </lineage>
</organism>
<evidence type="ECO:0000313" key="9">
    <source>
        <dbReference type="Proteomes" id="UP000248198"/>
    </source>
</evidence>
<keyword evidence="5" id="KW-0804">Transcription</keyword>
<accession>A0A318UIN2</accession>
<dbReference type="EMBL" id="QKLU01000002">
    <property type="protein sequence ID" value="PYF75983.1"/>
    <property type="molecule type" value="Genomic_DNA"/>
</dbReference>
<evidence type="ECO:0000313" key="8">
    <source>
        <dbReference type="EMBL" id="PYF75983.1"/>
    </source>
</evidence>
<dbReference type="InterPro" id="IPR013324">
    <property type="entry name" value="RNA_pol_sigma_r3/r4-like"/>
</dbReference>
<dbReference type="Pfam" id="PF08281">
    <property type="entry name" value="Sigma70_r4_2"/>
    <property type="match status" value="1"/>
</dbReference>
<dbReference type="InterPro" id="IPR039425">
    <property type="entry name" value="RNA_pol_sigma-70-like"/>
</dbReference>
<comment type="caution">
    <text evidence="8">The sequence shown here is derived from an EMBL/GenBank/DDBJ whole genome shotgun (WGS) entry which is preliminary data.</text>
</comment>
<dbReference type="Gene3D" id="1.10.10.10">
    <property type="entry name" value="Winged helix-like DNA-binding domain superfamily/Winged helix DNA-binding domain"/>
    <property type="match status" value="1"/>
</dbReference>
<sequence>MKFIKNNARIKEQNDAELIAQYKQSGNLEVLGTLYNRYMHLVFGVCLNYLKEEELSKDAVMQIFEELVLKVRVHEIQNFKSWLHVLARNHCLMALRKTSKNNVVSLDDAFVENREFVHLDIDDTKEKQLTVMEKCMETLPEEQRISVDLFYLQEKCYKEVAEITGFEMLKVKSYIQNGKRNLKICIEKNSSE</sequence>
<dbReference type="InterPro" id="IPR036388">
    <property type="entry name" value="WH-like_DNA-bd_sf"/>
</dbReference>
<dbReference type="Gene3D" id="1.10.1740.10">
    <property type="match status" value="1"/>
</dbReference>
<reference evidence="8 9" key="1">
    <citation type="submission" date="2018-06" db="EMBL/GenBank/DDBJ databases">
        <title>Genomic Encyclopedia of Archaeal and Bacterial Type Strains, Phase II (KMG-II): from individual species to whole genera.</title>
        <authorList>
            <person name="Goeker M."/>
        </authorList>
    </citation>
    <scope>NUCLEOTIDE SEQUENCE [LARGE SCALE GENOMIC DNA]</scope>
    <source>
        <strain evidence="8 9">DSM 27372</strain>
    </source>
</reference>
<feature type="domain" description="RNA polymerase sigma-70 region 2" evidence="6">
    <location>
        <begin position="34"/>
        <end position="99"/>
    </location>
</feature>
<dbReference type="PANTHER" id="PTHR43133:SF8">
    <property type="entry name" value="RNA POLYMERASE SIGMA FACTOR HI_1459-RELATED"/>
    <property type="match status" value="1"/>
</dbReference>
<dbReference type="InterPro" id="IPR014284">
    <property type="entry name" value="RNA_pol_sigma-70_dom"/>
</dbReference>
<keyword evidence="4" id="KW-0238">DNA-binding</keyword>
<dbReference type="SUPFAM" id="SSF88659">
    <property type="entry name" value="Sigma3 and sigma4 domains of RNA polymerase sigma factors"/>
    <property type="match status" value="1"/>
</dbReference>
<dbReference type="InterPro" id="IPR007627">
    <property type="entry name" value="RNA_pol_sigma70_r2"/>
</dbReference>
<proteinExistence type="inferred from homology"/>
<dbReference type="NCBIfam" id="TIGR02937">
    <property type="entry name" value="sigma70-ECF"/>
    <property type="match status" value="1"/>
</dbReference>
<gene>
    <name evidence="8" type="ORF">B0O44_102539</name>
</gene>
<dbReference type="InterPro" id="IPR013249">
    <property type="entry name" value="RNA_pol_sigma70_r4_t2"/>
</dbReference>
<dbReference type="InterPro" id="IPR013325">
    <property type="entry name" value="RNA_pol_sigma_r2"/>
</dbReference>
<evidence type="ECO:0000256" key="3">
    <source>
        <dbReference type="ARBA" id="ARBA00023082"/>
    </source>
</evidence>
<keyword evidence="3" id="KW-0731">Sigma factor</keyword>
<keyword evidence="9" id="KW-1185">Reference proteome</keyword>
<keyword evidence="2" id="KW-0805">Transcription regulation</keyword>
<evidence type="ECO:0000256" key="1">
    <source>
        <dbReference type="ARBA" id="ARBA00010641"/>
    </source>
</evidence>
<dbReference type="AlphaFoldDB" id="A0A318UIN2"/>
<dbReference type="SUPFAM" id="SSF88946">
    <property type="entry name" value="Sigma2 domain of RNA polymerase sigma factors"/>
    <property type="match status" value="1"/>
</dbReference>